<comment type="caution">
    <text evidence="7">The sequence shown here is derived from an EMBL/GenBank/DDBJ whole genome shotgun (WGS) entry which is preliminary data.</text>
</comment>
<dbReference type="Pfam" id="PF04930">
    <property type="entry name" value="FUN14"/>
    <property type="match status" value="1"/>
</dbReference>
<comment type="subcellular location">
    <subcellularLocation>
        <location evidence="1">Membrane</location>
    </subcellularLocation>
</comment>
<dbReference type="Proteomes" id="UP001162029">
    <property type="component" value="Unassembled WGS sequence"/>
</dbReference>
<keyword evidence="3" id="KW-0812">Transmembrane</keyword>
<keyword evidence="5" id="KW-0472">Membrane</keyword>
<evidence type="ECO:0000256" key="1">
    <source>
        <dbReference type="ARBA" id="ARBA00004370"/>
    </source>
</evidence>
<reference evidence="7" key="1">
    <citation type="submission" date="2022-12" db="EMBL/GenBank/DDBJ databases">
        <authorList>
            <person name="Webb A."/>
        </authorList>
    </citation>
    <scope>NUCLEOTIDE SEQUENCE</scope>
    <source>
        <strain evidence="7">Pd1</strain>
    </source>
</reference>
<dbReference type="InterPro" id="IPR002048">
    <property type="entry name" value="EF_hand_dom"/>
</dbReference>
<dbReference type="AlphaFoldDB" id="A0AAV0UNG6"/>
<protein>
    <recommendedName>
        <fullName evidence="6">EF-hand domain-containing protein</fullName>
    </recommendedName>
</protein>
<name>A0AAV0UNG6_9STRA</name>
<comment type="similarity">
    <text evidence="2">Belongs to the FUN14 family.</text>
</comment>
<dbReference type="PROSITE" id="PS50222">
    <property type="entry name" value="EF_HAND_2"/>
    <property type="match status" value="1"/>
</dbReference>
<evidence type="ECO:0000256" key="2">
    <source>
        <dbReference type="ARBA" id="ARBA00009160"/>
    </source>
</evidence>
<dbReference type="GO" id="GO:0016020">
    <property type="term" value="C:membrane"/>
    <property type="evidence" value="ECO:0007669"/>
    <property type="project" value="UniProtKB-SubCell"/>
</dbReference>
<dbReference type="EMBL" id="CANTFM010001256">
    <property type="protein sequence ID" value="CAI5737448.1"/>
    <property type="molecule type" value="Genomic_DNA"/>
</dbReference>
<dbReference type="PROSITE" id="PS00018">
    <property type="entry name" value="EF_HAND_1"/>
    <property type="match status" value="1"/>
</dbReference>
<keyword evidence="8" id="KW-1185">Reference proteome</keyword>
<dbReference type="InterPro" id="IPR007014">
    <property type="entry name" value="FUN14"/>
</dbReference>
<evidence type="ECO:0000256" key="3">
    <source>
        <dbReference type="ARBA" id="ARBA00022692"/>
    </source>
</evidence>
<dbReference type="GO" id="GO:0005509">
    <property type="term" value="F:calcium ion binding"/>
    <property type="evidence" value="ECO:0007669"/>
    <property type="project" value="InterPro"/>
</dbReference>
<evidence type="ECO:0000256" key="5">
    <source>
        <dbReference type="ARBA" id="ARBA00023136"/>
    </source>
</evidence>
<proteinExistence type="inferred from homology"/>
<dbReference type="PANTHER" id="PTHR21346">
    <property type="entry name" value="FUN14 DOMAIN CONTAINING"/>
    <property type="match status" value="1"/>
</dbReference>
<feature type="domain" description="EF-hand" evidence="6">
    <location>
        <begin position="165"/>
        <end position="194"/>
    </location>
</feature>
<dbReference type="PANTHER" id="PTHR21346:SF10">
    <property type="entry name" value="TRANSMEMBRANE PROTEIN"/>
    <property type="match status" value="1"/>
</dbReference>
<evidence type="ECO:0000256" key="4">
    <source>
        <dbReference type="ARBA" id="ARBA00022989"/>
    </source>
</evidence>
<sequence length="216" mass="22938">MSIHMRPQLLFLRPQSLHLGLGAVSAAKKLQRCSKTIGLRVPTRSLLYRHTCHNIVAGVALSTSVSLLLHESALCQGTITLAAAEGPTGSGDPNKKNDDSVEKIINVVLSSCGEVTMAGSLGFCSGYALKQAGKAVAMAVGLIFVLAQTAAYNGYVDIKWGKVQKDMIAKVDPNGDGKLDSQDVKLWYRKLLKIIKANLPSSTGFTSGFALGIYCS</sequence>
<dbReference type="InterPro" id="IPR018247">
    <property type="entry name" value="EF_Hand_1_Ca_BS"/>
</dbReference>
<evidence type="ECO:0000259" key="6">
    <source>
        <dbReference type="PROSITE" id="PS50222"/>
    </source>
</evidence>
<accession>A0AAV0UNG6</accession>
<evidence type="ECO:0000313" key="7">
    <source>
        <dbReference type="EMBL" id="CAI5737448.1"/>
    </source>
</evidence>
<evidence type="ECO:0000313" key="8">
    <source>
        <dbReference type="Proteomes" id="UP001162029"/>
    </source>
</evidence>
<keyword evidence="4" id="KW-1133">Transmembrane helix</keyword>
<gene>
    <name evidence="7" type="ORF">PDE001_LOCUS6609</name>
</gene>
<organism evidence="7 8">
    <name type="scientific">Peronospora destructor</name>
    <dbReference type="NCBI Taxonomy" id="86335"/>
    <lineage>
        <taxon>Eukaryota</taxon>
        <taxon>Sar</taxon>
        <taxon>Stramenopiles</taxon>
        <taxon>Oomycota</taxon>
        <taxon>Peronosporomycetes</taxon>
        <taxon>Peronosporales</taxon>
        <taxon>Peronosporaceae</taxon>
        <taxon>Peronospora</taxon>
    </lineage>
</organism>